<keyword evidence="3" id="KW-1185">Reference proteome</keyword>
<evidence type="ECO:0000259" key="1">
    <source>
        <dbReference type="Pfam" id="PF00144"/>
    </source>
</evidence>
<feature type="domain" description="Beta-lactamase-related" evidence="1">
    <location>
        <begin position="12"/>
        <end position="333"/>
    </location>
</feature>
<dbReference type="RefSeq" id="WP_150924432.1">
    <property type="nucleotide sequence ID" value="NZ_CP044232.1"/>
</dbReference>
<proteinExistence type="predicted"/>
<dbReference type="PANTHER" id="PTHR46825:SF9">
    <property type="entry name" value="BETA-LACTAMASE-RELATED DOMAIN-CONTAINING PROTEIN"/>
    <property type="match status" value="1"/>
</dbReference>
<name>A0A5J6L382_9MICO</name>
<dbReference type="EMBL" id="CP044232">
    <property type="protein sequence ID" value="QEW02915.1"/>
    <property type="molecule type" value="Genomic_DNA"/>
</dbReference>
<organism evidence="2 3">
    <name type="scientific">Microbacterium lushaniae</name>
    <dbReference type="NCBI Taxonomy" id="2614639"/>
    <lineage>
        <taxon>Bacteria</taxon>
        <taxon>Bacillati</taxon>
        <taxon>Actinomycetota</taxon>
        <taxon>Actinomycetes</taxon>
        <taxon>Micrococcales</taxon>
        <taxon>Microbacteriaceae</taxon>
        <taxon>Microbacterium</taxon>
    </lineage>
</organism>
<dbReference type="AlphaFoldDB" id="A0A5J6L382"/>
<dbReference type="InterPro" id="IPR001466">
    <property type="entry name" value="Beta-lactam-related"/>
</dbReference>
<dbReference type="InterPro" id="IPR050491">
    <property type="entry name" value="AmpC-like"/>
</dbReference>
<evidence type="ECO:0000313" key="2">
    <source>
        <dbReference type="EMBL" id="QEW02915.1"/>
    </source>
</evidence>
<sequence>MRTPDDIAAFLDADFARLVSEHGVPGAAVAVLKDGVIVDRAAGVLSTATKVDATPDSVFQIGSITKVWTTTLVMQLVDEGLLDLDAPLREYLPAFRVADETAAATITTRHLLSHVGGFEGDVFTDTGRGEDAIEKYLEHVAELPQVFAPGQIFSYNNAAFSVLGRLIEVLRGTHWEAALTEHLAVPLGLTHVAPSAYEAIMFRAAVGHMGEGDDGTPTPAPVWALAKSNEPAGSMLAMTAHDLVAFAKMHLDGGLASDGTRVLSEESVRAMQERQITLPRLTGMGDAWGLGWEIFVEGAPTVIGHDGGTIGQSAFLRVVPEAGLVVALLTNGGDVMGLFGDVVKTIVTDVAGVELPGFPTVPTEEVAVDAAPLVGFYSNSTFDMTVSVDDDGRIWLDSTPKGIAAEMGEEPEHVQLVGLDADSLIAVEPTMKEMHVVYAFLGEDRDGRRTHMHYGRAISRAD</sequence>
<gene>
    <name evidence="2" type="ORF">F6J85_07205</name>
</gene>
<dbReference type="SUPFAM" id="SSF56601">
    <property type="entry name" value="beta-lactamase/transpeptidase-like"/>
    <property type="match status" value="1"/>
</dbReference>
<dbReference type="Proteomes" id="UP000325516">
    <property type="component" value="Chromosome"/>
</dbReference>
<protein>
    <submittedName>
        <fullName evidence="2">Beta-lactamase family protein</fullName>
    </submittedName>
</protein>
<dbReference type="Pfam" id="PF00144">
    <property type="entry name" value="Beta-lactamase"/>
    <property type="match status" value="1"/>
</dbReference>
<dbReference type="InterPro" id="IPR012338">
    <property type="entry name" value="Beta-lactam/transpept-like"/>
</dbReference>
<dbReference type="PANTHER" id="PTHR46825">
    <property type="entry name" value="D-ALANYL-D-ALANINE-CARBOXYPEPTIDASE/ENDOPEPTIDASE AMPH"/>
    <property type="match status" value="1"/>
</dbReference>
<dbReference type="KEGG" id="mlz:F6J85_07205"/>
<dbReference type="Gene3D" id="3.40.710.10">
    <property type="entry name" value="DD-peptidase/beta-lactamase superfamily"/>
    <property type="match status" value="1"/>
</dbReference>
<evidence type="ECO:0000313" key="3">
    <source>
        <dbReference type="Proteomes" id="UP000325516"/>
    </source>
</evidence>
<accession>A0A5J6L382</accession>
<reference evidence="3" key="1">
    <citation type="submission" date="2019-09" db="EMBL/GenBank/DDBJ databases">
        <title>Mumia zhuanghuii sp. nov. isolated from the intestinal contents of plateau pika (Ochotona curzoniae) in the Qinghai-Tibet plateau of China.</title>
        <authorList>
            <person name="Tian Z."/>
        </authorList>
    </citation>
    <scope>NUCLEOTIDE SEQUENCE [LARGE SCALE GENOMIC DNA]</scope>
    <source>
        <strain evidence="3">L-031</strain>
    </source>
</reference>